<evidence type="ECO:0000256" key="1">
    <source>
        <dbReference type="SAM" id="MobiDB-lite"/>
    </source>
</evidence>
<sequence>MSAAIFIRYCSREMNQPVWRRAFSSVLSYSRYPLFVVRKGYSSRLFRRNSSFFRKGSLSKKGDKSKQQGVKGSFDEVGENVDKESKKLFDSKVGQGSQSIDEKYNETVRRMLNSGEVSPIMRKVLEKEMKKIEERAQSSKKSQEAVSGVRKSGFWRENESKGSKAAEGDSEEVQQFSDFTEQVLKQGESSINALEKELKDGTIPSFLRPLAQQLLDKLRSLQASVQSGAQQEAKEKQSNDAADEESSEVKGREANEKANESTDKNTSGDSPDKQSKKASQEQPDDSNEESFRSSSSNDGGALNNIYLIVSLLS</sequence>
<dbReference type="GeneID" id="24922377"/>
<reference evidence="2" key="1">
    <citation type="submission" date="2010-02" db="EMBL/GenBank/DDBJ databases">
        <title>Sequencing and annotation of the Blastocystis hominis genome.</title>
        <authorList>
            <person name="Wincker P."/>
        </authorList>
    </citation>
    <scope>NUCLEOTIDE SEQUENCE</scope>
    <source>
        <strain evidence="2">Singapore isolate B</strain>
    </source>
</reference>
<feature type="compositionally biased region" description="Basic and acidic residues" evidence="1">
    <location>
        <begin position="247"/>
        <end position="263"/>
    </location>
</feature>
<dbReference type="RefSeq" id="XP_012895191.1">
    <property type="nucleotide sequence ID" value="XM_013039737.1"/>
</dbReference>
<dbReference type="EMBL" id="FN668640">
    <property type="protein sequence ID" value="CBK21143.2"/>
    <property type="molecule type" value="Genomic_DNA"/>
</dbReference>
<accession>D8LZA4</accession>
<proteinExistence type="predicted"/>
<protein>
    <submittedName>
        <fullName evidence="2">Uncharacterized protein</fullName>
    </submittedName>
</protein>
<feature type="region of interest" description="Disordered" evidence="1">
    <location>
        <begin position="57"/>
        <end position="76"/>
    </location>
</feature>
<dbReference type="AlphaFoldDB" id="D8LZA4"/>
<feature type="compositionally biased region" description="Basic and acidic residues" evidence="1">
    <location>
        <begin position="270"/>
        <end position="279"/>
    </location>
</feature>
<name>D8LZA4_BLAHO</name>
<dbReference type="InParanoid" id="D8LZA4"/>
<feature type="region of interest" description="Disordered" evidence="1">
    <location>
        <begin position="224"/>
        <end position="303"/>
    </location>
</feature>
<evidence type="ECO:0000313" key="2">
    <source>
        <dbReference type="EMBL" id="CBK21143.2"/>
    </source>
</evidence>
<keyword evidence="3" id="KW-1185">Reference proteome</keyword>
<feature type="compositionally biased region" description="Basic and acidic residues" evidence="1">
    <location>
        <begin position="154"/>
        <end position="167"/>
    </location>
</feature>
<feature type="compositionally biased region" description="Basic and acidic residues" evidence="1">
    <location>
        <begin position="133"/>
        <end position="143"/>
    </location>
</feature>
<gene>
    <name evidence="2" type="ORF">GSBLH_T00006252001</name>
</gene>
<feature type="region of interest" description="Disordered" evidence="1">
    <location>
        <begin position="133"/>
        <end position="181"/>
    </location>
</feature>
<evidence type="ECO:0000313" key="3">
    <source>
        <dbReference type="Proteomes" id="UP000008312"/>
    </source>
</evidence>
<organism evidence="2">
    <name type="scientific">Blastocystis hominis</name>
    <dbReference type="NCBI Taxonomy" id="12968"/>
    <lineage>
        <taxon>Eukaryota</taxon>
        <taxon>Sar</taxon>
        <taxon>Stramenopiles</taxon>
        <taxon>Bigyra</taxon>
        <taxon>Opalozoa</taxon>
        <taxon>Opalinata</taxon>
        <taxon>Blastocystidae</taxon>
        <taxon>Blastocystis</taxon>
    </lineage>
</organism>
<dbReference type="OrthoDB" id="10675695at2759"/>
<dbReference type="Proteomes" id="UP000008312">
    <property type="component" value="Unassembled WGS sequence"/>
</dbReference>